<dbReference type="InterPro" id="IPR001646">
    <property type="entry name" value="5peptide_repeat"/>
</dbReference>
<accession>A0A6M0GZI9</accession>
<name>A0A6M0GZI9_9CLOT</name>
<feature type="transmembrane region" description="Helical" evidence="1">
    <location>
        <begin position="368"/>
        <end position="389"/>
    </location>
</feature>
<feature type="transmembrane region" description="Helical" evidence="1">
    <location>
        <begin position="338"/>
        <end position="356"/>
    </location>
</feature>
<dbReference type="Proteomes" id="UP000481872">
    <property type="component" value="Unassembled WGS sequence"/>
</dbReference>
<dbReference type="AlphaFoldDB" id="A0A6M0GZI9"/>
<keyword evidence="1" id="KW-0812">Transmembrane</keyword>
<sequence>MAYINFKEERVALKNQLSNRNNNNEKLFNEIRNTKNMSVNYNPDKKYSFKDFKETTFGKGRVKNEEEFEKINGIDIICTTFDKCKFHNIKFQDCKFIGCYFNKCSLNGGGVIFENCIFIKEETDKLPSLNKNDNFSCTFNGCDIYSRFYNCLLNYVIFDNCNVKDTNFELSDMSSVIIINSYLSKITFKDVDLSCFKLTKTYIEDLDFKDKFKSKIDEKTFFDKIELKKGTRNEYEGIYMVYETVADKFKENEIKNNFGEYYFLAKKTQSKTLRPLPRIGALINWISCGFGERPLYAIYTSIGIMLIFAIAYLIVGIEVDSEIIKYAFLNNRFKLSTFIFDFNEALNLSVGMFAGIGVNNAQPIPDAYFLANIETCIGVIMMGVGIGTLTKKLVR</sequence>
<organism evidence="2 3">
    <name type="scientific">Clostridium senegalense</name>
    <dbReference type="NCBI Taxonomy" id="1465809"/>
    <lineage>
        <taxon>Bacteria</taxon>
        <taxon>Bacillati</taxon>
        <taxon>Bacillota</taxon>
        <taxon>Clostridia</taxon>
        <taxon>Eubacteriales</taxon>
        <taxon>Clostridiaceae</taxon>
        <taxon>Clostridium</taxon>
    </lineage>
</organism>
<keyword evidence="1" id="KW-0472">Membrane</keyword>
<protein>
    <submittedName>
        <fullName evidence="2">Pentapeptide repeat-containing protein</fullName>
    </submittedName>
</protein>
<keyword evidence="3" id="KW-1185">Reference proteome</keyword>
<dbReference type="EMBL" id="JAAGPU010000002">
    <property type="protein sequence ID" value="NEU03627.1"/>
    <property type="molecule type" value="Genomic_DNA"/>
</dbReference>
<evidence type="ECO:0000313" key="2">
    <source>
        <dbReference type="EMBL" id="NEU03627.1"/>
    </source>
</evidence>
<comment type="caution">
    <text evidence="2">The sequence shown here is derived from an EMBL/GenBank/DDBJ whole genome shotgun (WGS) entry which is preliminary data.</text>
</comment>
<dbReference type="SUPFAM" id="SSF141571">
    <property type="entry name" value="Pentapeptide repeat-like"/>
    <property type="match status" value="1"/>
</dbReference>
<keyword evidence="1" id="KW-1133">Transmembrane helix</keyword>
<feature type="transmembrane region" description="Helical" evidence="1">
    <location>
        <begin position="296"/>
        <end position="317"/>
    </location>
</feature>
<evidence type="ECO:0000256" key="1">
    <source>
        <dbReference type="SAM" id="Phobius"/>
    </source>
</evidence>
<proteinExistence type="predicted"/>
<dbReference type="Pfam" id="PF13576">
    <property type="entry name" value="Pentapeptide_3"/>
    <property type="match status" value="1"/>
</dbReference>
<evidence type="ECO:0000313" key="3">
    <source>
        <dbReference type="Proteomes" id="UP000481872"/>
    </source>
</evidence>
<dbReference type="RefSeq" id="WP_061995407.1">
    <property type="nucleotide sequence ID" value="NZ_JAAGPU010000002.1"/>
</dbReference>
<dbReference type="Gene3D" id="2.160.20.80">
    <property type="entry name" value="E3 ubiquitin-protein ligase SopA"/>
    <property type="match status" value="1"/>
</dbReference>
<reference evidence="2 3" key="1">
    <citation type="submission" date="2020-02" db="EMBL/GenBank/DDBJ databases">
        <title>Genome assembly of a novel Clostridium senegalense strain.</title>
        <authorList>
            <person name="Gupta T.B."/>
            <person name="Jauregui R."/>
            <person name="Maclean P."/>
            <person name="Nawarathana A."/>
            <person name="Brightwell G."/>
        </authorList>
    </citation>
    <scope>NUCLEOTIDE SEQUENCE [LARGE SCALE GENOMIC DNA]</scope>
    <source>
        <strain evidence="2 3">AGRFS4</strain>
    </source>
</reference>
<gene>
    <name evidence="2" type="ORF">G3M99_01915</name>
</gene>